<dbReference type="GO" id="GO:0008725">
    <property type="term" value="F:DNA-3-methyladenine glycosylase activity"/>
    <property type="evidence" value="ECO:0007669"/>
    <property type="project" value="InterPro"/>
</dbReference>
<evidence type="ECO:0000313" key="2">
    <source>
        <dbReference type="Proteomes" id="UP000005258"/>
    </source>
</evidence>
<sequence>MTTSFAAVLDRATRHHGGSGGLEARLAATPWAARTADELRAVPDDRFLAEATRVIFQAGFDWAAIDRRWPEFEAAFEGFDPARWSLMSDDDLDRLMAAPGIVRNAAKLRSVGGNAAFFSDVARSHGSVAAWILTFPAGRYMELVRELKTRGDRLGGKTGQLLLRRMGVPSLICSDDVVKALITADVVSKAPSSAKDFAAVQGALDRWQAETGFDLTRISRILALSVG</sequence>
<dbReference type="AlphaFoldDB" id="I3TTK4"/>
<gene>
    <name evidence="1" type="primary">guaA</name>
    <name evidence="1" type="ordered locus">TMO_b0084</name>
</gene>
<name>I3TTK4_TISMK</name>
<dbReference type="KEGG" id="tmo:TMO_b0084"/>
<evidence type="ECO:0000313" key="1">
    <source>
        <dbReference type="EMBL" id="AFK56092.1"/>
    </source>
</evidence>
<geneLocation type="plasmid" evidence="1 2">
    <name>pTM2</name>
</geneLocation>
<accession>I3TTK4</accession>
<dbReference type="Proteomes" id="UP000005258">
    <property type="component" value="Plasmid pTM2"/>
</dbReference>
<dbReference type="Gene3D" id="1.10.340.30">
    <property type="entry name" value="Hypothetical protein, domain 2"/>
    <property type="match status" value="1"/>
</dbReference>
<dbReference type="InterPro" id="IPR005019">
    <property type="entry name" value="Adenine_glyco"/>
</dbReference>
<protein>
    <submittedName>
        <fullName evidence="1">GMP synthase [glutamine-hydrolyzing]</fullName>
    </submittedName>
</protein>
<dbReference type="Pfam" id="PF03352">
    <property type="entry name" value="Adenine_glyco"/>
    <property type="match status" value="1"/>
</dbReference>
<dbReference type="InterPro" id="IPR011257">
    <property type="entry name" value="DNA_glycosylase"/>
</dbReference>
<dbReference type="GO" id="GO:0006284">
    <property type="term" value="P:base-excision repair"/>
    <property type="evidence" value="ECO:0007669"/>
    <property type="project" value="InterPro"/>
</dbReference>
<dbReference type="HOGENOM" id="CLU_1239284_0_0_5"/>
<keyword evidence="2" id="KW-1185">Reference proteome</keyword>
<dbReference type="RefSeq" id="WP_014752845.1">
    <property type="nucleotide sequence ID" value="NC_017966.1"/>
</dbReference>
<proteinExistence type="predicted"/>
<dbReference type="PANTHER" id="PTHR30037">
    <property type="entry name" value="DNA-3-METHYLADENINE GLYCOSYLASE 1"/>
    <property type="match status" value="1"/>
</dbReference>
<dbReference type="SUPFAM" id="SSF48150">
    <property type="entry name" value="DNA-glycosylase"/>
    <property type="match status" value="1"/>
</dbReference>
<dbReference type="InterPro" id="IPR052891">
    <property type="entry name" value="DNA-3mA_glycosylase"/>
</dbReference>
<dbReference type="PANTHER" id="PTHR30037:SF3">
    <property type="entry name" value="BLR0857 PROTEIN"/>
    <property type="match status" value="1"/>
</dbReference>
<reference evidence="1 2" key="1">
    <citation type="journal article" date="2012" name="J. Am. Chem. Soc.">
        <title>Bacterial biosynthesis and maturation of the didemnin anti-cancer agents.</title>
        <authorList>
            <person name="Xu Y."/>
            <person name="Kersten R.D."/>
            <person name="Nam S.J."/>
            <person name="Lu L."/>
            <person name="Al-Suwailem A.M."/>
            <person name="Zheng H."/>
            <person name="Fenical W."/>
            <person name="Dorrestein P.C."/>
            <person name="Moore B.S."/>
            <person name="Qian P.Y."/>
        </authorList>
    </citation>
    <scope>NUCLEOTIDE SEQUENCE [LARGE SCALE GENOMIC DNA]</scope>
    <source>
        <strain evidence="1 2">KA081020-065</strain>
    </source>
</reference>
<keyword evidence="1" id="KW-0614">Plasmid</keyword>
<organism evidence="1 2">
    <name type="scientific">Tistrella mobilis (strain KA081020-065)</name>
    <dbReference type="NCBI Taxonomy" id="1110502"/>
    <lineage>
        <taxon>Bacteria</taxon>
        <taxon>Pseudomonadati</taxon>
        <taxon>Pseudomonadota</taxon>
        <taxon>Alphaproteobacteria</taxon>
        <taxon>Geminicoccales</taxon>
        <taxon>Geminicoccaceae</taxon>
        <taxon>Tistrella</taxon>
    </lineage>
</organism>
<dbReference type="EMBL" id="CP003238">
    <property type="protein sequence ID" value="AFK56092.1"/>
    <property type="molecule type" value="Genomic_DNA"/>
</dbReference>